<dbReference type="InterPro" id="IPR011251">
    <property type="entry name" value="Luciferase-like_dom"/>
</dbReference>
<sequence length="437" mass="46278">MTRTSARAETRRPVGVRPPAPGPALTPTTVTAAAGTPLPAVQRSATATATADTAPVRVGAFLLSAQFPGQTHGEALDRTVRAAVAAELAGLDSVWLAEHHFVPYGVCPNAATLAALLLGRTRRIGIGTAVSVLSTTHPVALGEQAALLHLTSDGRFTLGVGRGGPWIDLAVFGGGVDAFEQGFPERLDLLLRWLRGSRVGAAGPQFSFPEVAVVPRATEPPRHPDLGAWLGLDDRTGALRFPRQRLDADGSAEELTATGRPAAGPPVVVACTSPGGVRTAAERGLPMLLGMHSGDDDKRQMLELYRSAWLAAGRGEEQLRRVTRQHVAAGVAQVDDRASTARATLLRAMPGWFEFGLGAHRTVDGRERKMRDPRQYTELLCDLHAVGTPKQCADRLLATAERTGIRRFALLAEGSGDREATLHNIARLGSEVLPQLG</sequence>
<dbReference type="PANTHER" id="PTHR30137:SF8">
    <property type="entry name" value="BLR5498 PROTEIN"/>
    <property type="match status" value="1"/>
</dbReference>
<dbReference type="SUPFAM" id="SSF51679">
    <property type="entry name" value="Bacterial luciferase-like"/>
    <property type="match status" value="1"/>
</dbReference>
<protein>
    <submittedName>
        <fullName evidence="5">LLM class flavin-dependent oxidoreductase</fullName>
    </submittedName>
</protein>
<feature type="compositionally biased region" description="Basic and acidic residues" evidence="3">
    <location>
        <begin position="1"/>
        <end position="12"/>
    </location>
</feature>
<evidence type="ECO:0000313" key="5">
    <source>
        <dbReference type="EMBL" id="MFC5664683.1"/>
    </source>
</evidence>
<evidence type="ECO:0000313" key="6">
    <source>
        <dbReference type="Proteomes" id="UP001595975"/>
    </source>
</evidence>
<keyword evidence="2" id="KW-0503">Monooxygenase</keyword>
<accession>A0ABW0X4K6</accession>
<gene>
    <name evidence="5" type="ORF">ACFP3U_17015</name>
</gene>
<dbReference type="PANTHER" id="PTHR30137">
    <property type="entry name" value="LUCIFERASE-LIKE MONOOXYGENASE"/>
    <property type="match status" value="1"/>
</dbReference>
<feature type="domain" description="Luciferase-like" evidence="4">
    <location>
        <begin position="57"/>
        <end position="406"/>
    </location>
</feature>
<dbReference type="Proteomes" id="UP001595975">
    <property type="component" value="Unassembled WGS sequence"/>
</dbReference>
<feature type="region of interest" description="Disordered" evidence="3">
    <location>
        <begin position="1"/>
        <end position="27"/>
    </location>
</feature>
<dbReference type="Pfam" id="PF00296">
    <property type="entry name" value="Bac_luciferase"/>
    <property type="match status" value="1"/>
</dbReference>
<evidence type="ECO:0000256" key="3">
    <source>
        <dbReference type="SAM" id="MobiDB-lite"/>
    </source>
</evidence>
<keyword evidence="1" id="KW-0560">Oxidoreductase</keyword>
<dbReference type="RefSeq" id="WP_380226374.1">
    <property type="nucleotide sequence ID" value="NZ_JBHSOF010000019.1"/>
</dbReference>
<comment type="caution">
    <text evidence="5">The sequence shown here is derived from an EMBL/GenBank/DDBJ whole genome shotgun (WGS) entry which is preliminary data.</text>
</comment>
<dbReference type="Gene3D" id="3.20.20.30">
    <property type="entry name" value="Luciferase-like domain"/>
    <property type="match status" value="2"/>
</dbReference>
<evidence type="ECO:0000259" key="4">
    <source>
        <dbReference type="Pfam" id="PF00296"/>
    </source>
</evidence>
<evidence type="ECO:0000256" key="2">
    <source>
        <dbReference type="ARBA" id="ARBA00023033"/>
    </source>
</evidence>
<reference evidence="6" key="1">
    <citation type="journal article" date="2019" name="Int. J. Syst. Evol. Microbiol.">
        <title>The Global Catalogue of Microorganisms (GCM) 10K type strain sequencing project: providing services to taxonomists for standard genome sequencing and annotation.</title>
        <authorList>
            <consortium name="The Broad Institute Genomics Platform"/>
            <consortium name="The Broad Institute Genome Sequencing Center for Infectious Disease"/>
            <person name="Wu L."/>
            <person name="Ma J."/>
        </authorList>
    </citation>
    <scope>NUCLEOTIDE SEQUENCE [LARGE SCALE GENOMIC DNA]</scope>
    <source>
        <strain evidence="6">CGMCC 4.1437</strain>
    </source>
</reference>
<dbReference type="EMBL" id="JBHSOF010000019">
    <property type="protein sequence ID" value="MFC5664683.1"/>
    <property type="molecule type" value="Genomic_DNA"/>
</dbReference>
<proteinExistence type="predicted"/>
<organism evidence="5 6">
    <name type="scientific">Kitasatospora misakiensis</name>
    <dbReference type="NCBI Taxonomy" id="67330"/>
    <lineage>
        <taxon>Bacteria</taxon>
        <taxon>Bacillati</taxon>
        <taxon>Actinomycetota</taxon>
        <taxon>Actinomycetes</taxon>
        <taxon>Kitasatosporales</taxon>
        <taxon>Streptomycetaceae</taxon>
        <taxon>Kitasatospora</taxon>
    </lineage>
</organism>
<dbReference type="InterPro" id="IPR050766">
    <property type="entry name" value="Bact_Lucif_Oxidored"/>
</dbReference>
<keyword evidence="6" id="KW-1185">Reference proteome</keyword>
<name>A0ABW0X4K6_9ACTN</name>
<evidence type="ECO:0000256" key="1">
    <source>
        <dbReference type="ARBA" id="ARBA00023002"/>
    </source>
</evidence>
<dbReference type="InterPro" id="IPR036661">
    <property type="entry name" value="Luciferase-like_sf"/>
</dbReference>